<proteinExistence type="predicted"/>
<dbReference type="RefSeq" id="WP_138645990.1">
    <property type="nucleotide sequence ID" value="NZ_VCKW01000073.1"/>
</dbReference>
<name>A0A5C4JE11_9ACTN</name>
<evidence type="ECO:0000313" key="1">
    <source>
        <dbReference type="EMBL" id="TMR00622.1"/>
    </source>
</evidence>
<accession>A0A5C4JE11</accession>
<gene>
    <name evidence="1" type="ORF">ETD83_16360</name>
</gene>
<dbReference type="Proteomes" id="UP000309174">
    <property type="component" value="Unassembled WGS sequence"/>
</dbReference>
<protein>
    <submittedName>
        <fullName evidence="1">Uncharacterized protein</fullName>
    </submittedName>
</protein>
<sequence length="158" mass="16694">MSALPVHARLVQARLTRSPVPDGGDAHVTAQGPHDSLGLTLTRFSVADEPPTSDPLLDEHLAICLDGEDAGWASVADVLLHNGRRPPECFSGLVVCTMQPAGRCTITVRDEPDAAFTTEAADAAWFASFVHAWLVTGHRAGALASMRITVRRAPPAAP</sequence>
<dbReference type="AlphaFoldDB" id="A0A5C4JE11"/>
<dbReference type="EMBL" id="VCKW01000073">
    <property type="protein sequence ID" value="TMR00622.1"/>
    <property type="molecule type" value="Genomic_DNA"/>
</dbReference>
<keyword evidence="2" id="KW-1185">Reference proteome</keyword>
<evidence type="ECO:0000313" key="2">
    <source>
        <dbReference type="Proteomes" id="UP000309174"/>
    </source>
</evidence>
<organism evidence="1 2">
    <name type="scientific">Actinomadura soli</name>
    <dbReference type="NCBI Taxonomy" id="2508997"/>
    <lineage>
        <taxon>Bacteria</taxon>
        <taxon>Bacillati</taxon>
        <taxon>Actinomycetota</taxon>
        <taxon>Actinomycetes</taxon>
        <taxon>Streptosporangiales</taxon>
        <taxon>Thermomonosporaceae</taxon>
        <taxon>Actinomadura</taxon>
    </lineage>
</organism>
<reference evidence="1 2" key="1">
    <citation type="submission" date="2019-05" db="EMBL/GenBank/DDBJ databases">
        <title>Draft genome sequence of Actinomadura sp. 14C53.</title>
        <authorList>
            <person name="Saricaoglu S."/>
            <person name="Isik K."/>
        </authorList>
    </citation>
    <scope>NUCLEOTIDE SEQUENCE [LARGE SCALE GENOMIC DNA]</scope>
    <source>
        <strain evidence="1 2">14C53</strain>
    </source>
</reference>
<comment type="caution">
    <text evidence="1">The sequence shown here is derived from an EMBL/GenBank/DDBJ whole genome shotgun (WGS) entry which is preliminary data.</text>
</comment>
<dbReference type="OrthoDB" id="3473593at2"/>